<dbReference type="Proteomes" id="UP000887013">
    <property type="component" value="Unassembled WGS sequence"/>
</dbReference>
<accession>A0A8X6NC41</accession>
<proteinExistence type="predicted"/>
<dbReference type="AlphaFoldDB" id="A0A8X6NC41"/>
<sequence>MDYLAKGRKAELRCIAEKIDEKVTEDLKIIHHKNLIMNSTNYEEGLVQEMLYARIKERMKASTSCVYGNYDTIEGHNSNPIELQKLPKYNAMQDDEIEIAENIAEDMENLLVSIIDDKDSINLIKINANEYIEVQQKSEELAPLIQKIEKGKEKENSNLLNQLENCGMKPVP</sequence>
<keyword evidence="2" id="KW-1185">Reference proteome</keyword>
<name>A0A8X6NC41_NEPPI</name>
<evidence type="ECO:0000313" key="2">
    <source>
        <dbReference type="Proteomes" id="UP000887013"/>
    </source>
</evidence>
<evidence type="ECO:0000313" key="1">
    <source>
        <dbReference type="EMBL" id="GFT05526.1"/>
    </source>
</evidence>
<protein>
    <submittedName>
        <fullName evidence="1">Uncharacterized protein</fullName>
    </submittedName>
</protein>
<dbReference type="OrthoDB" id="6434212at2759"/>
<organism evidence="1 2">
    <name type="scientific">Nephila pilipes</name>
    <name type="common">Giant wood spider</name>
    <name type="synonym">Nephila maculata</name>
    <dbReference type="NCBI Taxonomy" id="299642"/>
    <lineage>
        <taxon>Eukaryota</taxon>
        <taxon>Metazoa</taxon>
        <taxon>Ecdysozoa</taxon>
        <taxon>Arthropoda</taxon>
        <taxon>Chelicerata</taxon>
        <taxon>Arachnida</taxon>
        <taxon>Araneae</taxon>
        <taxon>Araneomorphae</taxon>
        <taxon>Entelegynae</taxon>
        <taxon>Araneoidea</taxon>
        <taxon>Nephilidae</taxon>
        <taxon>Nephila</taxon>
    </lineage>
</organism>
<gene>
    <name evidence="1" type="ORF">NPIL_576931</name>
</gene>
<reference evidence="1" key="1">
    <citation type="submission" date="2020-08" db="EMBL/GenBank/DDBJ databases">
        <title>Multicomponent nature underlies the extraordinary mechanical properties of spider dragline silk.</title>
        <authorList>
            <person name="Kono N."/>
            <person name="Nakamura H."/>
            <person name="Mori M."/>
            <person name="Yoshida Y."/>
            <person name="Ohtoshi R."/>
            <person name="Malay A.D."/>
            <person name="Moran D.A.P."/>
            <person name="Tomita M."/>
            <person name="Numata K."/>
            <person name="Arakawa K."/>
        </authorList>
    </citation>
    <scope>NUCLEOTIDE SEQUENCE</scope>
</reference>
<dbReference type="EMBL" id="BMAW01056371">
    <property type="protein sequence ID" value="GFT05526.1"/>
    <property type="molecule type" value="Genomic_DNA"/>
</dbReference>
<comment type="caution">
    <text evidence="1">The sequence shown here is derived from an EMBL/GenBank/DDBJ whole genome shotgun (WGS) entry which is preliminary data.</text>
</comment>